<evidence type="ECO:0008006" key="5">
    <source>
        <dbReference type="Google" id="ProtNLM"/>
    </source>
</evidence>
<evidence type="ECO:0000313" key="4">
    <source>
        <dbReference type="Proteomes" id="UP000326178"/>
    </source>
</evidence>
<evidence type="ECO:0000256" key="2">
    <source>
        <dbReference type="SAM" id="Phobius"/>
    </source>
</evidence>
<evidence type="ECO:0000256" key="1">
    <source>
        <dbReference type="SAM" id="MobiDB-lite"/>
    </source>
</evidence>
<keyword evidence="2" id="KW-1133">Transmembrane helix</keyword>
<dbReference type="RefSeq" id="WP_150489612.1">
    <property type="nucleotide sequence ID" value="NZ_BMUV01000006.1"/>
</dbReference>
<keyword evidence="2" id="KW-0812">Transmembrane</keyword>
<keyword evidence="2" id="KW-0472">Membrane</keyword>
<name>A0A5J6FE31_9ACTN</name>
<reference evidence="3 4" key="1">
    <citation type="submission" date="2017-09" db="EMBL/GenBank/DDBJ databases">
        <authorList>
            <person name="Lee N."/>
            <person name="Cho B.-K."/>
        </authorList>
    </citation>
    <scope>NUCLEOTIDE SEQUENCE [LARGE SCALE GENOMIC DNA]</scope>
    <source>
        <strain evidence="3 4">ATCC 12769</strain>
    </source>
</reference>
<dbReference type="Proteomes" id="UP000326178">
    <property type="component" value="Chromosome"/>
</dbReference>
<evidence type="ECO:0000313" key="3">
    <source>
        <dbReference type="EMBL" id="QEU74316.1"/>
    </source>
</evidence>
<protein>
    <recommendedName>
        <fullName evidence="5">Peptidase</fullName>
    </recommendedName>
</protein>
<proteinExistence type="predicted"/>
<gene>
    <name evidence="3" type="ORF">CP967_22025</name>
</gene>
<dbReference type="KEGG" id="snk:CP967_22025"/>
<dbReference type="OrthoDB" id="4336829at2"/>
<sequence>MPTKPPARLRDGRVLIRLGLAAGLVVPAGLLGTPAPAAVPAAAPSASVSGAPDAVPAGARPVCGDPEAGEFPIGTRIHGGPDTYASGGGYGTWYLDLTNTTSRTCHAIHPVLVLTDEGRELTPEQIQLEFVERTHPDEEHRVSWESTDRDEQIGVFGGEEDDDFPGFTVPAERTVTVEVRMAFTSDTRPGTVTANAAVVQRRAARDGQGQEPGEADGDWVGESADYTFTIVEGAIDGGTDSLGAGNDGGTDDGGTDDDGTGNDGAGDEGTDGDGTGTTGALDREGAGARRGTAQGDGLPELARTGRAPAAWTVPVAGALVSAGAAALFHARSLRRRSR</sequence>
<dbReference type="AlphaFoldDB" id="A0A5J6FE31"/>
<keyword evidence="4" id="KW-1185">Reference proteome</keyword>
<dbReference type="EMBL" id="CP023702">
    <property type="protein sequence ID" value="QEU74316.1"/>
    <property type="molecule type" value="Genomic_DNA"/>
</dbReference>
<feature type="transmembrane region" description="Helical" evidence="2">
    <location>
        <begin position="309"/>
        <end position="328"/>
    </location>
</feature>
<feature type="compositionally biased region" description="Acidic residues" evidence="1">
    <location>
        <begin position="249"/>
        <end position="271"/>
    </location>
</feature>
<feature type="region of interest" description="Disordered" evidence="1">
    <location>
        <begin position="193"/>
        <end position="221"/>
    </location>
</feature>
<feature type="region of interest" description="Disordered" evidence="1">
    <location>
        <begin position="237"/>
        <end position="301"/>
    </location>
</feature>
<organism evidence="3 4">
    <name type="scientific">Streptomyces nitrosporeus</name>
    <dbReference type="NCBI Taxonomy" id="28894"/>
    <lineage>
        <taxon>Bacteria</taxon>
        <taxon>Bacillati</taxon>
        <taxon>Actinomycetota</taxon>
        <taxon>Actinomycetes</taxon>
        <taxon>Kitasatosporales</taxon>
        <taxon>Streptomycetaceae</taxon>
        <taxon>Streptomyces</taxon>
    </lineage>
</organism>
<feature type="compositionally biased region" description="Low complexity" evidence="1">
    <location>
        <begin position="44"/>
        <end position="57"/>
    </location>
</feature>
<feature type="region of interest" description="Disordered" evidence="1">
    <location>
        <begin position="44"/>
        <end position="67"/>
    </location>
</feature>
<accession>A0A5J6FE31</accession>